<dbReference type="AlphaFoldDB" id="A0A1Y1UAR0"/>
<evidence type="ECO:0000256" key="1">
    <source>
        <dbReference type="ARBA" id="ARBA00005495"/>
    </source>
</evidence>
<dbReference type="EMBL" id="NBSH01000012">
    <property type="protein sequence ID" value="ORX35141.1"/>
    <property type="molecule type" value="Genomic_DNA"/>
</dbReference>
<dbReference type="STRING" id="4999.A0A1Y1UAR0"/>
<dbReference type="OrthoDB" id="2993351at2759"/>
<dbReference type="PANTHER" id="PTHR28620:SF1">
    <property type="entry name" value="CENP-V_GFA DOMAIN-CONTAINING PROTEIN"/>
    <property type="match status" value="1"/>
</dbReference>
<reference evidence="5 6" key="1">
    <citation type="submission" date="2017-03" db="EMBL/GenBank/DDBJ databases">
        <title>Widespread Adenine N6-methylation of Active Genes in Fungi.</title>
        <authorList>
            <consortium name="DOE Joint Genome Institute"/>
            <person name="Mondo S.J."/>
            <person name="Dannebaum R.O."/>
            <person name="Kuo R.C."/>
            <person name="Louie K.B."/>
            <person name="Bewick A.J."/>
            <person name="Labutti K."/>
            <person name="Haridas S."/>
            <person name="Kuo A."/>
            <person name="Salamov A."/>
            <person name="Ahrendt S.R."/>
            <person name="Lau R."/>
            <person name="Bowen B.P."/>
            <person name="Lipzen A."/>
            <person name="Sullivan W."/>
            <person name="Andreopoulos W.B."/>
            <person name="Clum A."/>
            <person name="Lindquist E."/>
            <person name="Daum C."/>
            <person name="Northen T.R."/>
            <person name="Ramamoorthy G."/>
            <person name="Schmitz R.J."/>
            <person name="Gryganskyi A."/>
            <person name="Culley D."/>
            <person name="Magnuson J."/>
            <person name="James T.Y."/>
            <person name="O'Malley M.A."/>
            <person name="Stajich J.E."/>
            <person name="Spatafora J.W."/>
            <person name="Visel A."/>
            <person name="Grigoriev I.V."/>
        </authorList>
    </citation>
    <scope>NUCLEOTIDE SEQUENCE [LARGE SCALE GENOMIC DNA]</scope>
    <source>
        <strain evidence="5 6">NRRL Y-17943</strain>
    </source>
</reference>
<dbReference type="Gene3D" id="2.170.150.70">
    <property type="match status" value="2"/>
</dbReference>
<protein>
    <recommendedName>
        <fullName evidence="4">CENP-V/GFA domain-containing protein</fullName>
    </recommendedName>
</protein>
<dbReference type="PROSITE" id="PS51891">
    <property type="entry name" value="CENP_V_GFA"/>
    <property type="match status" value="2"/>
</dbReference>
<evidence type="ECO:0000256" key="2">
    <source>
        <dbReference type="ARBA" id="ARBA00022723"/>
    </source>
</evidence>
<dbReference type="InterPro" id="IPR011057">
    <property type="entry name" value="Mss4-like_sf"/>
</dbReference>
<proteinExistence type="inferred from homology"/>
<comment type="caution">
    <text evidence="5">The sequence shown here is derived from an EMBL/GenBank/DDBJ whole genome shotgun (WGS) entry which is preliminary data.</text>
</comment>
<evidence type="ECO:0000313" key="5">
    <source>
        <dbReference type="EMBL" id="ORX35141.1"/>
    </source>
</evidence>
<dbReference type="Proteomes" id="UP000193218">
    <property type="component" value="Unassembled WGS sequence"/>
</dbReference>
<comment type="similarity">
    <text evidence="1">Belongs to the Gfa family.</text>
</comment>
<dbReference type="GO" id="GO:0016846">
    <property type="term" value="F:carbon-sulfur lyase activity"/>
    <property type="evidence" value="ECO:0007669"/>
    <property type="project" value="InterPro"/>
</dbReference>
<feature type="domain" description="CENP-V/GFA" evidence="4">
    <location>
        <begin position="161"/>
        <end position="289"/>
    </location>
</feature>
<evidence type="ECO:0000259" key="4">
    <source>
        <dbReference type="PROSITE" id="PS51891"/>
    </source>
</evidence>
<evidence type="ECO:0000313" key="6">
    <source>
        <dbReference type="Proteomes" id="UP000193218"/>
    </source>
</evidence>
<dbReference type="GO" id="GO:0046872">
    <property type="term" value="F:metal ion binding"/>
    <property type="evidence" value="ECO:0007669"/>
    <property type="project" value="UniProtKB-KW"/>
</dbReference>
<keyword evidence="3" id="KW-0862">Zinc</keyword>
<dbReference type="InterPro" id="IPR052355">
    <property type="entry name" value="CENP-V-like"/>
</dbReference>
<evidence type="ECO:0000256" key="3">
    <source>
        <dbReference type="ARBA" id="ARBA00022833"/>
    </source>
</evidence>
<gene>
    <name evidence="5" type="ORF">BD324DRAFT_634032</name>
</gene>
<dbReference type="InParanoid" id="A0A1Y1UAR0"/>
<feature type="domain" description="CENP-V/GFA" evidence="4">
    <location>
        <begin position="7"/>
        <end position="119"/>
    </location>
</feature>
<name>A0A1Y1UAR0_9TREE</name>
<dbReference type="SUPFAM" id="SSF51316">
    <property type="entry name" value="Mss4-like"/>
    <property type="match status" value="2"/>
</dbReference>
<accession>A0A1Y1UAR0</accession>
<sequence>MSDDHTFHLSCHCQSNILRITYPADTEPFNKNQVCDCSYCLKKRIVWSIAPAGSVKVLRGFDKLRDYQFGGKNMHHRWCGECGSNLVATYKDANLNFDMPMYFNMRNIRDDHFDLWKYPVTPINFSQAGDKYNHPELSDIPGAQEYLEKRAQGRDGPTEILLGSCHCKAIKFALIDSPLGTTRMNDCACSICLGNGSLWIYPPRQDFFFSPSAPDEPYHPHPDSTFDYGYYKKENLMYHCRECGCNLFELEPPEGLAKYPLEKQRLGVNASLLTNISDYFEDVSGLSWDDEKRKEGYESKTKTLESMRRGRTMKLAGPPHYKLDLSEFA</sequence>
<dbReference type="RefSeq" id="XP_021869357.1">
    <property type="nucleotide sequence ID" value="XM_022016693.1"/>
</dbReference>
<dbReference type="GeneID" id="33558502"/>
<dbReference type="Pfam" id="PF04828">
    <property type="entry name" value="GFA"/>
    <property type="match status" value="1"/>
</dbReference>
<dbReference type="InterPro" id="IPR006913">
    <property type="entry name" value="CENP-V/GFA"/>
</dbReference>
<dbReference type="PANTHER" id="PTHR28620">
    <property type="entry name" value="CENTROMERE PROTEIN V"/>
    <property type="match status" value="1"/>
</dbReference>
<keyword evidence="2" id="KW-0479">Metal-binding</keyword>
<organism evidence="5 6">
    <name type="scientific">Kockovaella imperatae</name>
    <dbReference type="NCBI Taxonomy" id="4999"/>
    <lineage>
        <taxon>Eukaryota</taxon>
        <taxon>Fungi</taxon>
        <taxon>Dikarya</taxon>
        <taxon>Basidiomycota</taxon>
        <taxon>Agaricomycotina</taxon>
        <taxon>Tremellomycetes</taxon>
        <taxon>Tremellales</taxon>
        <taxon>Cuniculitremaceae</taxon>
        <taxon>Kockovaella</taxon>
    </lineage>
</organism>
<keyword evidence="6" id="KW-1185">Reference proteome</keyword>